<feature type="domain" description="Carrier" evidence="1">
    <location>
        <begin position="4"/>
        <end position="79"/>
    </location>
</feature>
<evidence type="ECO:0000313" key="2">
    <source>
        <dbReference type="EMBL" id="MDT8903618.1"/>
    </source>
</evidence>
<dbReference type="PROSITE" id="PS50075">
    <property type="entry name" value="CARRIER"/>
    <property type="match status" value="1"/>
</dbReference>
<gene>
    <name evidence="2" type="ORF">Q4T40_20520</name>
</gene>
<organism evidence="2 3">
    <name type="scientific">Anaeroselena agilis</name>
    <dbReference type="NCBI Taxonomy" id="3063788"/>
    <lineage>
        <taxon>Bacteria</taxon>
        <taxon>Bacillati</taxon>
        <taxon>Bacillota</taxon>
        <taxon>Negativicutes</taxon>
        <taxon>Acetonemataceae</taxon>
        <taxon>Anaeroselena</taxon>
    </lineage>
</organism>
<evidence type="ECO:0000259" key="1">
    <source>
        <dbReference type="PROSITE" id="PS50075"/>
    </source>
</evidence>
<dbReference type="Proteomes" id="UP001254848">
    <property type="component" value="Unassembled WGS sequence"/>
</dbReference>
<accession>A0ABU3P522</accession>
<dbReference type="InterPro" id="IPR009081">
    <property type="entry name" value="PP-bd_ACP"/>
</dbReference>
<keyword evidence="3" id="KW-1185">Reference proteome</keyword>
<evidence type="ECO:0000313" key="3">
    <source>
        <dbReference type="Proteomes" id="UP001254848"/>
    </source>
</evidence>
<dbReference type="EMBL" id="JAUOZS010000001">
    <property type="protein sequence ID" value="MDT8903618.1"/>
    <property type="molecule type" value="Genomic_DNA"/>
</dbReference>
<dbReference type="RefSeq" id="WP_413782071.1">
    <property type="nucleotide sequence ID" value="NZ_JAUOZS010000001.1"/>
</dbReference>
<comment type="caution">
    <text evidence="2">The sequence shown here is derived from an EMBL/GenBank/DDBJ whole genome shotgun (WGS) entry which is preliminary data.</text>
</comment>
<name>A0ABU3P522_9FIRM</name>
<dbReference type="InterPro" id="IPR036736">
    <property type="entry name" value="ACP-like_sf"/>
</dbReference>
<dbReference type="Gene3D" id="1.10.1200.10">
    <property type="entry name" value="ACP-like"/>
    <property type="match status" value="1"/>
</dbReference>
<sequence>MDKQQIASLTRDIVAKRLPQVSPDKITPEAEFAVLGVDSLALSWMLADIEDTFEIEMQIGDAMKLKNTAAVVDYVAKRLAE</sequence>
<reference evidence="2 3" key="1">
    <citation type="submission" date="2023-07" db="EMBL/GenBank/DDBJ databases">
        <title>The novel representative of Negativicutes class, Anaeroselena agilis gen. nov. sp. nov.</title>
        <authorList>
            <person name="Prokofeva M.I."/>
            <person name="Elcheninov A.G."/>
            <person name="Klyukina A."/>
            <person name="Kublanov I.V."/>
            <person name="Frolov E.N."/>
            <person name="Podosokorskaya O.A."/>
        </authorList>
    </citation>
    <scope>NUCLEOTIDE SEQUENCE [LARGE SCALE GENOMIC DNA]</scope>
    <source>
        <strain evidence="2 3">4137-cl</strain>
    </source>
</reference>
<protein>
    <submittedName>
        <fullName evidence="2">Phosphopantetheine-binding protein</fullName>
    </submittedName>
</protein>
<proteinExistence type="predicted"/>
<dbReference type="SUPFAM" id="SSF47336">
    <property type="entry name" value="ACP-like"/>
    <property type="match status" value="1"/>
</dbReference>
<dbReference type="Pfam" id="PF00550">
    <property type="entry name" value="PP-binding"/>
    <property type="match status" value="1"/>
</dbReference>